<sequence length="465" mass="50814">MKRVISLVVAAAMTAGFLTGCGSSGTQGGNAKTEAVKEEPKTEESKEMDSNEEKPKAEGADGKTVKITYLSRFVNPELVRAGYYIEKLNQFRGENPNIEIEDISIGDDSEAFKAKINAGVASGDLPDLFIANNGFPLDQWVENGLVADLTEVVKSPDWTGPSSDEMLEAFTFGGKVYGVPNALNTGQVFVNTGLLKEHGISEVPRTWEEIEAMAPALNEAGIVPFGVAAKSKAEVGRFISALSCMMYGTQFRDQLADASIKWDGEEGMALAKQFKAFIDEGVLDPDAVSFEVQDTISLFEQKQVAMMYTAAYHFDRFQQMDFSDDIVCVNFPSFSDRPENKDIWIASASEGFMISSKPGTPEYDAACSLLSFMLSADTFKGYAERNGGGAFPVDFDFDLSQAKNVVGSFMEEFSKRTASTDEFTAYLNNASLVDTTRSEFQSLFVGRSPEEVCRTLAEQYAKEGR</sequence>
<keyword evidence="5" id="KW-1185">Reference proteome</keyword>
<evidence type="ECO:0000256" key="1">
    <source>
        <dbReference type="SAM" id="MobiDB-lite"/>
    </source>
</evidence>
<evidence type="ECO:0000313" key="4">
    <source>
        <dbReference type="EMBL" id="NSJ49232.1"/>
    </source>
</evidence>
<dbReference type="Proteomes" id="UP000669239">
    <property type="component" value="Unassembled WGS sequence"/>
</dbReference>
<proteinExistence type="predicted"/>
<accession>A0AAW5BRM5</accession>
<dbReference type="Pfam" id="PF01547">
    <property type="entry name" value="SBP_bac_1"/>
    <property type="match status" value="1"/>
</dbReference>
<feature type="signal peptide" evidence="2">
    <location>
        <begin position="1"/>
        <end position="20"/>
    </location>
</feature>
<reference evidence="4" key="2">
    <citation type="submission" date="2020-02" db="EMBL/GenBank/DDBJ databases">
        <authorList>
            <person name="Littmann E."/>
            <person name="Sorbara M."/>
        </authorList>
    </citation>
    <scope>NUCLEOTIDE SEQUENCE</scope>
    <source>
        <strain evidence="4">MSK.1.17</strain>
    </source>
</reference>
<keyword evidence="2" id="KW-0732">Signal</keyword>
<dbReference type="Proteomes" id="UP001299608">
    <property type="component" value="Unassembled WGS sequence"/>
</dbReference>
<name>A0AAW5BRM5_9FIRM</name>
<organism evidence="3 6">
    <name type="scientific">Enterocloster aldenensis</name>
    <dbReference type="NCBI Taxonomy" id="358742"/>
    <lineage>
        <taxon>Bacteria</taxon>
        <taxon>Bacillati</taxon>
        <taxon>Bacillota</taxon>
        <taxon>Clostridia</taxon>
        <taxon>Lachnospirales</taxon>
        <taxon>Lachnospiraceae</taxon>
        <taxon>Enterocloster</taxon>
    </lineage>
</organism>
<dbReference type="RefSeq" id="WP_165641865.1">
    <property type="nucleotide sequence ID" value="NZ_JAAITT010000013.1"/>
</dbReference>
<feature type="chain" id="PRO_5043811998" evidence="2">
    <location>
        <begin position="21"/>
        <end position="465"/>
    </location>
</feature>
<gene>
    <name evidence="4" type="ORF">G5B36_11025</name>
    <name evidence="3" type="ORF">L0N08_14695</name>
</gene>
<dbReference type="PANTHER" id="PTHR43649:SF12">
    <property type="entry name" value="DIACETYLCHITOBIOSE BINDING PROTEIN DASA"/>
    <property type="match status" value="1"/>
</dbReference>
<dbReference type="AlphaFoldDB" id="A0AAW5BRM5"/>
<feature type="compositionally biased region" description="Basic and acidic residues" evidence="1">
    <location>
        <begin position="34"/>
        <end position="60"/>
    </location>
</feature>
<dbReference type="PANTHER" id="PTHR43649">
    <property type="entry name" value="ARABINOSE-BINDING PROTEIN-RELATED"/>
    <property type="match status" value="1"/>
</dbReference>
<evidence type="ECO:0000313" key="6">
    <source>
        <dbReference type="Proteomes" id="UP001299608"/>
    </source>
</evidence>
<dbReference type="EMBL" id="JAAITT010000013">
    <property type="protein sequence ID" value="NSJ49232.1"/>
    <property type="molecule type" value="Genomic_DNA"/>
</dbReference>
<protein>
    <submittedName>
        <fullName evidence="3">Extracellular solute-binding protein</fullName>
    </submittedName>
</protein>
<dbReference type="InterPro" id="IPR050490">
    <property type="entry name" value="Bact_solute-bd_prot1"/>
</dbReference>
<evidence type="ECO:0000313" key="5">
    <source>
        <dbReference type="Proteomes" id="UP000669239"/>
    </source>
</evidence>
<dbReference type="EMBL" id="JAKNGE010000017">
    <property type="protein sequence ID" value="MCG4746668.1"/>
    <property type="molecule type" value="Genomic_DNA"/>
</dbReference>
<reference evidence="4 5" key="1">
    <citation type="journal article" date="2020" name="Cell Host Microbe">
        <title>Functional and Genomic Variation between Human-Derived Isolates of Lachnospiraceae Reveals Inter- and Intra-Species Diversity.</title>
        <authorList>
            <person name="Sorbara M.T."/>
            <person name="Littmann E.R."/>
            <person name="Fontana E."/>
            <person name="Moody T.U."/>
            <person name="Kohout C.E."/>
            <person name="Gjonbalaj M."/>
            <person name="Eaton V."/>
            <person name="Seok R."/>
            <person name="Leiner I.M."/>
            <person name="Pamer E.G."/>
        </authorList>
    </citation>
    <scope>NUCLEOTIDE SEQUENCE [LARGE SCALE GENOMIC DNA]</scope>
    <source>
        <strain evidence="4 5">MSK.1.17</strain>
    </source>
</reference>
<dbReference type="PROSITE" id="PS51257">
    <property type="entry name" value="PROKAR_LIPOPROTEIN"/>
    <property type="match status" value="1"/>
</dbReference>
<dbReference type="Gene3D" id="3.40.190.10">
    <property type="entry name" value="Periplasmic binding protein-like II"/>
    <property type="match status" value="2"/>
</dbReference>
<dbReference type="SUPFAM" id="SSF53850">
    <property type="entry name" value="Periplasmic binding protein-like II"/>
    <property type="match status" value="1"/>
</dbReference>
<comment type="caution">
    <text evidence="3">The sequence shown here is derived from an EMBL/GenBank/DDBJ whole genome shotgun (WGS) entry which is preliminary data.</text>
</comment>
<reference evidence="3" key="3">
    <citation type="submission" date="2022-01" db="EMBL/GenBank/DDBJ databases">
        <title>Collection of gut derived symbiotic bacterial strains cultured from healthy donors.</title>
        <authorList>
            <person name="Lin H."/>
            <person name="Kohout C."/>
            <person name="Waligurski E."/>
            <person name="Pamer E.G."/>
        </authorList>
    </citation>
    <scope>NUCLEOTIDE SEQUENCE</scope>
    <source>
        <strain evidence="3">DFI.6.55</strain>
    </source>
</reference>
<evidence type="ECO:0000313" key="3">
    <source>
        <dbReference type="EMBL" id="MCG4746668.1"/>
    </source>
</evidence>
<dbReference type="InterPro" id="IPR006059">
    <property type="entry name" value="SBP"/>
</dbReference>
<feature type="region of interest" description="Disordered" evidence="1">
    <location>
        <begin position="22"/>
        <end position="60"/>
    </location>
</feature>
<evidence type="ECO:0000256" key="2">
    <source>
        <dbReference type="SAM" id="SignalP"/>
    </source>
</evidence>